<dbReference type="PROSITE" id="PS51007">
    <property type="entry name" value="CYTC"/>
    <property type="match status" value="1"/>
</dbReference>
<keyword evidence="16" id="KW-0150">Chloroplast</keyword>
<feature type="chain" id="PRO_5012418822" description="Cytochrome c-553" evidence="14">
    <location>
        <begin position="25"/>
        <end position="114"/>
    </location>
</feature>
<comment type="function">
    <text evidence="1">Functions as an electron carrier between membrane-bound cytochrome b6-f and photosystem I in oxygenic photosynthesis.</text>
</comment>
<evidence type="ECO:0000256" key="11">
    <source>
        <dbReference type="ARBA" id="ARBA00031247"/>
    </source>
</evidence>
<dbReference type="Pfam" id="PF13442">
    <property type="entry name" value="Cytochrome_CBB3"/>
    <property type="match status" value="1"/>
</dbReference>
<dbReference type="GO" id="GO:0020037">
    <property type="term" value="F:heme binding"/>
    <property type="evidence" value="ECO:0007669"/>
    <property type="project" value="InterPro"/>
</dbReference>
<keyword evidence="5 13" id="KW-0349">Heme</keyword>
<gene>
    <name evidence="16" type="primary">petJ</name>
</gene>
<dbReference type="GO" id="GO:0009543">
    <property type="term" value="C:chloroplast thylakoid lumen"/>
    <property type="evidence" value="ECO:0007669"/>
    <property type="project" value="UniProtKB-SubCell"/>
</dbReference>
<dbReference type="PRINTS" id="PR00605">
    <property type="entry name" value="CYTCHROMECIC"/>
</dbReference>
<dbReference type="Gene3D" id="1.10.760.10">
    <property type="entry name" value="Cytochrome c-like domain"/>
    <property type="match status" value="1"/>
</dbReference>
<evidence type="ECO:0000256" key="5">
    <source>
        <dbReference type="ARBA" id="ARBA00022617"/>
    </source>
</evidence>
<dbReference type="InterPro" id="IPR023655">
    <property type="entry name" value="Cyt_C6"/>
</dbReference>
<keyword evidence="16" id="KW-0934">Plastid</keyword>
<dbReference type="EMBL" id="MF101467">
    <property type="protein sequence ID" value="ARW69652.1"/>
    <property type="molecule type" value="Genomic_DNA"/>
</dbReference>
<evidence type="ECO:0000256" key="10">
    <source>
        <dbReference type="ARBA" id="ARBA00030448"/>
    </source>
</evidence>
<evidence type="ECO:0000256" key="13">
    <source>
        <dbReference type="PROSITE-ProRule" id="PRU00433"/>
    </source>
</evidence>
<evidence type="ECO:0000256" key="14">
    <source>
        <dbReference type="SAM" id="SignalP"/>
    </source>
</evidence>
<dbReference type="RefSeq" id="YP_009399833.1">
    <property type="nucleotide sequence ID" value="NC_035299.1"/>
</dbReference>
<evidence type="ECO:0000256" key="1">
    <source>
        <dbReference type="ARBA" id="ARBA00002347"/>
    </source>
</evidence>
<evidence type="ECO:0000256" key="12">
    <source>
        <dbReference type="ARBA" id="ARBA00033211"/>
    </source>
</evidence>
<evidence type="ECO:0000256" key="4">
    <source>
        <dbReference type="ARBA" id="ARBA00022448"/>
    </source>
</evidence>
<dbReference type="AlphaFoldDB" id="A0A1Z1MUZ3"/>
<dbReference type="PANTHER" id="PTHR34688:SF2">
    <property type="entry name" value="CYTOCHROME C6, CHLOROPLASTIC"/>
    <property type="match status" value="1"/>
</dbReference>
<proteinExistence type="inferred from homology"/>
<keyword evidence="9" id="KW-0793">Thylakoid</keyword>
<keyword evidence="7" id="KW-0249">Electron transport</keyword>
<evidence type="ECO:0000256" key="7">
    <source>
        <dbReference type="ARBA" id="ARBA00022982"/>
    </source>
</evidence>
<dbReference type="SUPFAM" id="SSF46626">
    <property type="entry name" value="Cytochrome c"/>
    <property type="match status" value="1"/>
</dbReference>
<evidence type="ECO:0000256" key="3">
    <source>
        <dbReference type="ARBA" id="ARBA00009650"/>
    </source>
</evidence>
<dbReference type="InterPro" id="IPR008168">
    <property type="entry name" value="Cyt_C_IC"/>
</dbReference>
<evidence type="ECO:0000256" key="2">
    <source>
        <dbReference type="ARBA" id="ARBA00004456"/>
    </source>
</evidence>
<protein>
    <recommendedName>
        <fullName evidence="12">Cytochrome c-553</fullName>
    </recommendedName>
    <alternativeName>
        <fullName evidence="11">Cytochrome c553</fullName>
    </alternativeName>
    <alternativeName>
        <fullName evidence="10">Soluble cytochrome f</fullName>
    </alternativeName>
</protein>
<accession>A0A1Z1MUZ3</accession>
<dbReference type="InterPro" id="IPR036909">
    <property type="entry name" value="Cyt_c-like_dom_sf"/>
</dbReference>
<name>A0A1Z1MUZ3_9FLOR</name>
<dbReference type="InterPro" id="IPR009056">
    <property type="entry name" value="Cyt_c-like_dom"/>
</dbReference>
<keyword evidence="8 13" id="KW-0408">Iron</keyword>
<dbReference type="PANTHER" id="PTHR34688">
    <property type="entry name" value="CYTOCHROME C6, CHLOROPLASTIC"/>
    <property type="match status" value="1"/>
</dbReference>
<dbReference type="GO" id="GO:0005506">
    <property type="term" value="F:iron ion binding"/>
    <property type="evidence" value="ECO:0007669"/>
    <property type="project" value="InterPro"/>
</dbReference>
<geneLocation type="chloroplast" evidence="16"/>
<evidence type="ECO:0000313" key="16">
    <source>
        <dbReference type="EMBL" id="ARW69652.1"/>
    </source>
</evidence>
<evidence type="ECO:0000256" key="9">
    <source>
        <dbReference type="ARBA" id="ARBA00023078"/>
    </source>
</evidence>
<comment type="subcellular location">
    <subcellularLocation>
        <location evidence="2">Plastid</location>
        <location evidence="2">Chloroplast thylakoid lumen</location>
    </subcellularLocation>
</comment>
<keyword evidence="14" id="KW-0732">Signal</keyword>
<comment type="similarity">
    <text evidence="3">Belongs to the cytochrome c family. PetJ subfamily.</text>
</comment>
<feature type="domain" description="Cytochrome c" evidence="15">
    <location>
        <begin position="29"/>
        <end position="109"/>
    </location>
</feature>
<reference evidence="16" key="1">
    <citation type="journal article" date="2017" name="J. Phycol.">
        <title>Analysis of chloroplast genomes and a supermatrix inform reclassification of the Rhodomelaceae (Rhodophyta).</title>
        <authorList>
            <person name="Diaz-Tapia P."/>
            <person name="Maggs C.A."/>
            <person name="West J.A."/>
            <person name="Verbruggen H."/>
        </authorList>
    </citation>
    <scope>NUCLEOTIDE SEQUENCE</scope>
    <source>
        <strain evidence="16">PD1825</strain>
    </source>
</reference>
<dbReference type="GeneID" id="33362362"/>
<dbReference type="GO" id="GO:0009055">
    <property type="term" value="F:electron transfer activity"/>
    <property type="evidence" value="ECO:0007669"/>
    <property type="project" value="InterPro"/>
</dbReference>
<evidence type="ECO:0000259" key="15">
    <source>
        <dbReference type="PROSITE" id="PS51007"/>
    </source>
</evidence>
<evidence type="ECO:0000256" key="6">
    <source>
        <dbReference type="ARBA" id="ARBA00022723"/>
    </source>
</evidence>
<keyword evidence="4" id="KW-0813">Transport</keyword>
<sequence length="114" mass="12480">MKFLLSLILSFFTLLFISNSSVLSEGLSVDLDAGEQVFSQNCVSCHAGGANLVNPEKTLSIEDLHKYSRDNLEAIIYQVTNGGNGMPRFGENLSDEQILNVASYVFSQAKNSAW</sequence>
<organism evidence="16">
    <name type="scientific">Tolypiocladia glomerulata</name>
    <dbReference type="NCBI Taxonomy" id="860646"/>
    <lineage>
        <taxon>Eukaryota</taxon>
        <taxon>Rhodophyta</taxon>
        <taxon>Florideophyceae</taxon>
        <taxon>Rhodymeniophycidae</taxon>
        <taxon>Ceramiales</taxon>
        <taxon>Rhodomelaceae</taxon>
        <taxon>Polysiphonioideae</taxon>
        <taxon>Tolypiocladia</taxon>
    </lineage>
</organism>
<feature type="signal peptide" evidence="14">
    <location>
        <begin position="1"/>
        <end position="24"/>
    </location>
</feature>
<keyword evidence="6 13" id="KW-0479">Metal-binding</keyword>
<evidence type="ECO:0000256" key="8">
    <source>
        <dbReference type="ARBA" id="ARBA00023004"/>
    </source>
</evidence>